<gene>
    <name evidence="1" type="ORF">VBRA1451_LOCUS11852</name>
</gene>
<organism evidence="1">
    <name type="scientific">Vitrella brassicaformis</name>
    <dbReference type="NCBI Taxonomy" id="1169539"/>
    <lineage>
        <taxon>Eukaryota</taxon>
        <taxon>Sar</taxon>
        <taxon>Alveolata</taxon>
        <taxon>Colpodellida</taxon>
        <taxon>Vitrellaceae</taxon>
        <taxon>Vitrella</taxon>
    </lineage>
</organism>
<sequence>MLTRLPTSPSDHSRVCEDKSIYFTALCVTVDGVWGREASGSFSRLVEKVRPPSGCMGRQVVCAWGGSVLGCLCVGVRVCVVGGSTGRRLYARRALRTVLACLSCD</sequence>
<dbReference type="AlphaFoldDB" id="A0A7S1P363"/>
<reference evidence="1" key="1">
    <citation type="submission" date="2021-01" db="EMBL/GenBank/DDBJ databases">
        <authorList>
            <person name="Corre E."/>
            <person name="Pelletier E."/>
            <person name="Niang G."/>
            <person name="Scheremetjew M."/>
            <person name="Finn R."/>
            <person name="Kale V."/>
            <person name="Holt S."/>
            <person name="Cochrane G."/>
            <person name="Meng A."/>
            <person name="Brown T."/>
            <person name="Cohen L."/>
        </authorList>
    </citation>
    <scope>NUCLEOTIDE SEQUENCE</scope>
    <source>
        <strain evidence="1">CCMP3346</strain>
    </source>
</reference>
<accession>A0A7S1P363</accession>
<protein>
    <submittedName>
        <fullName evidence="1">Uncharacterized protein</fullName>
    </submittedName>
</protein>
<dbReference type="EMBL" id="HBGB01020550">
    <property type="protein sequence ID" value="CAD9056786.1"/>
    <property type="molecule type" value="Transcribed_RNA"/>
</dbReference>
<evidence type="ECO:0000313" key="1">
    <source>
        <dbReference type="EMBL" id="CAD9056786.1"/>
    </source>
</evidence>
<proteinExistence type="predicted"/>
<name>A0A7S1P363_9ALVE</name>